<evidence type="ECO:0000313" key="1">
    <source>
        <dbReference type="Proteomes" id="UP000887579"/>
    </source>
</evidence>
<accession>A0AC34GPI8</accession>
<reference evidence="2" key="1">
    <citation type="submission" date="2022-11" db="UniProtKB">
        <authorList>
            <consortium name="WormBaseParasite"/>
        </authorList>
    </citation>
    <scope>IDENTIFICATION</scope>
</reference>
<name>A0AC34GPI8_9BILA</name>
<sequence length="816" mass="90061">MVLPWSAYREKLERERLKSGNDPNQPVTLLLKPPFKDVFQRKSSNDKTLLETQRNTIIAHKPTSLPTNQVTVSNHAQPSTIKFPPSSRPAGFSYSTNTFRQQLPNNNRTYSPISRPPTTLTSNPQPLHHHHRDAAGTPLSQITIPNRTPIIPTINQVAAPTQFGNLAPASQFPLSNFGPQPENIANSIFSQSQLRYAPQTLPSFGQIAPQVPNFGSDLYGGSPPAAGGAAAAGGGNAISENAFGNLNPFQFLSNARDSPVEQIARIAKNLLSHENQELFGNLLGAAKASSQSLTSNAVKKGVDFGSSSAIEPAATLISSSASKDNKEIERDAKLHLTQKDLENAIKGATTDEEKNLLELAVKDIAATNSTSTSTSKPNTPEINLPTIVKTESELQTWINQNRPPKNTTKEVSALKKVFNAQDLPYYGRYCGVFAENFNSSRNYEIGGALWVVDNRHFIVSKFHFKPVSSSDNITFWAGPKIVTGNNAKDYLPSKNGFYLKPVPIDIQTFIVKDVKVFNATIRHLIPINASIAEAEDDTRNKRDLFSHHYEENIPFKVSANFGNQKTTKSESSSDVNKDFIENSTSKTTTKDVSIDTTTTIGLSSTTTPTIVTTFTTTQTSLTVSAGYNQKDNVPLEWYAGFQPMLLTLPEDQVIKTTHWVSIYDHNRQEPLSFILIPNGNAFQIPSAVQLRPFVASGSYKLKSGPIHIKDTKTIEISEFSLQTQGIPVWFMIGKEVVPNSNGHIVPVFDNVKNEFDCMSLRDYHNETVILRLPGVLDIRDVFWFSIFSIPQSLSMSHIYLPYNDMYLPPDLDGRSV</sequence>
<proteinExistence type="predicted"/>
<organism evidence="1 2">
    <name type="scientific">Panagrolaimus sp. ES5</name>
    <dbReference type="NCBI Taxonomy" id="591445"/>
    <lineage>
        <taxon>Eukaryota</taxon>
        <taxon>Metazoa</taxon>
        <taxon>Ecdysozoa</taxon>
        <taxon>Nematoda</taxon>
        <taxon>Chromadorea</taxon>
        <taxon>Rhabditida</taxon>
        <taxon>Tylenchina</taxon>
        <taxon>Panagrolaimomorpha</taxon>
        <taxon>Panagrolaimoidea</taxon>
        <taxon>Panagrolaimidae</taxon>
        <taxon>Panagrolaimus</taxon>
    </lineage>
</organism>
<dbReference type="WBParaSite" id="ES5_v2.g6239.t1">
    <property type="protein sequence ID" value="ES5_v2.g6239.t1"/>
    <property type="gene ID" value="ES5_v2.g6239"/>
</dbReference>
<dbReference type="Proteomes" id="UP000887579">
    <property type="component" value="Unplaced"/>
</dbReference>
<evidence type="ECO:0000313" key="2">
    <source>
        <dbReference type="WBParaSite" id="ES5_v2.g6239.t1"/>
    </source>
</evidence>
<protein>
    <submittedName>
        <fullName evidence="2">DM13 domain-containing protein</fullName>
    </submittedName>
</protein>